<dbReference type="InterPro" id="IPR036412">
    <property type="entry name" value="HAD-like_sf"/>
</dbReference>
<evidence type="ECO:0000256" key="1">
    <source>
        <dbReference type="SAM" id="MobiDB-lite"/>
    </source>
</evidence>
<dbReference type="InterPro" id="IPR050365">
    <property type="entry name" value="TIM50"/>
</dbReference>
<dbReference type="SUPFAM" id="SSF56784">
    <property type="entry name" value="HAD-like"/>
    <property type="match status" value="1"/>
</dbReference>
<evidence type="ECO:0000259" key="2">
    <source>
        <dbReference type="PROSITE" id="PS50969"/>
    </source>
</evidence>
<dbReference type="GO" id="GO:0016791">
    <property type="term" value="F:phosphatase activity"/>
    <property type="evidence" value="ECO:0007669"/>
    <property type="project" value="InterPro"/>
</dbReference>
<proteinExistence type="predicted"/>
<keyword evidence="4" id="KW-1185">Reference proteome</keyword>
<protein>
    <recommendedName>
        <fullName evidence="2">FCP1 homology domain-containing protein</fullName>
    </recommendedName>
</protein>
<dbReference type="OMA" id="PKMYDFV"/>
<evidence type="ECO:0000313" key="4">
    <source>
        <dbReference type="Proteomes" id="UP000594263"/>
    </source>
</evidence>
<dbReference type="SMART" id="SM00577">
    <property type="entry name" value="CPDc"/>
    <property type="match status" value="1"/>
</dbReference>
<dbReference type="Gramene" id="Kaladp0008s0763.1.v1.1">
    <property type="protein sequence ID" value="Kaladp0008s0763.1.v1.1.CDS.1"/>
    <property type="gene ID" value="Kaladp0008s0763.v1.1"/>
</dbReference>
<dbReference type="Gene3D" id="3.40.50.1000">
    <property type="entry name" value="HAD superfamily/HAD-like"/>
    <property type="match status" value="1"/>
</dbReference>
<name>A0A7N0RDR4_KALFE</name>
<feature type="region of interest" description="Disordered" evidence="1">
    <location>
        <begin position="1"/>
        <end position="25"/>
    </location>
</feature>
<feature type="domain" description="FCP1 homology" evidence="2">
    <location>
        <begin position="95"/>
        <end position="254"/>
    </location>
</feature>
<sequence>MVSKFTKRTPTKSIKSRNRRRNRTPVKADVAAALAAFNRTCRRRLAKLFSKLARVSTTPTKTRRKHGYQLVHKDSNLPIKSTQFEKIAAKLPPQNSPKKPTVVLDLDETLVHTTPVPPPGRFDFIVRPRIGGEMVSLYVLKRPGLSAFLEKLAAEYEVVIFTAGLKEYASLVVDRIDPRGLISHRLYRDACREMEGRFVKDLGGIGRELKRVVLVDDNPNAAFLQPENALRVRPFVDDLEDDELGMVGRVLEGCGGVEDLRVAARRFWEEKLVADGVVMVSVEL</sequence>
<organism evidence="3 4">
    <name type="scientific">Kalanchoe fedtschenkoi</name>
    <name type="common">Lavender scallops</name>
    <name type="synonym">South American air plant</name>
    <dbReference type="NCBI Taxonomy" id="63787"/>
    <lineage>
        <taxon>Eukaryota</taxon>
        <taxon>Viridiplantae</taxon>
        <taxon>Streptophyta</taxon>
        <taxon>Embryophyta</taxon>
        <taxon>Tracheophyta</taxon>
        <taxon>Spermatophyta</taxon>
        <taxon>Magnoliopsida</taxon>
        <taxon>eudicotyledons</taxon>
        <taxon>Gunneridae</taxon>
        <taxon>Pentapetalae</taxon>
        <taxon>Saxifragales</taxon>
        <taxon>Crassulaceae</taxon>
        <taxon>Kalanchoe</taxon>
    </lineage>
</organism>
<dbReference type="InterPro" id="IPR011948">
    <property type="entry name" value="Dullard_phosphatase"/>
</dbReference>
<accession>A0A7N0RDR4</accession>
<dbReference type="AlphaFoldDB" id="A0A7N0RDR4"/>
<dbReference type="FunFam" id="3.40.50.1000:FF:000093">
    <property type="entry name" value="NLI interacting factor-like phosphatase family protein"/>
    <property type="match status" value="1"/>
</dbReference>
<dbReference type="InterPro" id="IPR023214">
    <property type="entry name" value="HAD_sf"/>
</dbReference>
<feature type="compositionally biased region" description="Basic residues" evidence="1">
    <location>
        <begin position="1"/>
        <end position="24"/>
    </location>
</feature>
<reference evidence="3" key="1">
    <citation type="submission" date="2021-01" db="UniProtKB">
        <authorList>
            <consortium name="EnsemblPlants"/>
        </authorList>
    </citation>
    <scope>IDENTIFICATION</scope>
</reference>
<dbReference type="CDD" id="cd07521">
    <property type="entry name" value="HAD_FCP1-like"/>
    <property type="match status" value="1"/>
</dbReference>
<dbReference type="EnsemblPlants" id="Kaladp0008s0763.1.v1.1">
    <property type="protein sequence ID" value="Kaladp0008s0763.1.v1.1.CDS.1"/>
    <property type="gene ID" value="Kaladp0008s0763.v1.1"/>
</dbReference>
<dbReference type="PROSITE" id="PS50969">
    <property type="entry name" value="FCP1"/>
    <property type="match status" value="1"/>
</dbReference>
<dbReference type="PANTHER" id="PTHR12210">
    <property type="entry name" value="DULLARD PROTEIN PHOSPHATASE"/>
    <property type="match status" value="1"/>
</dbReference>
<dbReference type="NCBIfam" id="TIGR02251">
    <property type="entry name" value="HIF-SF_euk"/>
    <property type="match status" value="1"/>
</dbReference>
<dbReference type="Pfam" id="PF03031">
    <property type="entry name" value="NIF"/>
    <property type="match status" value="1"/>
</dbReference>
<dbReference type="InterPro" id="IPR004274">
    <property type="entry name" value="FCP1_dom"/>
</dbReference>
<evidence type="ECO:0000313" key="3">
    <source>
        <dbReference type="EnsemblPlants" id="Kaladp0008s0763.1.v1.1.CDS.1"/>
    </source>
</evidence>
<dbReference type="Proteomes" id="UP000594263">
    <property type="component" value="Unplaced"/>
</dbReference>